<sequence length="73" mass="8204">MSIDNLEKLNYSLPLVSSEVVGIPTNGDNVNTTYHTQVVLKRPRTEDYPDIGIYSSNKLSNYICSDLEVIQEV</sequence>
<accession>A0A8X6KE89</accession>
<proteinExistence type="predicted"/>
<dbReference type="EMBL" id="BMAO01020865">
    <property type="protein sequence ID" value="GFQ70426.1"/>
    <property type="molecule type" value="Genomic_DNA"/>
</dbReference>
<gene>
    <name evidence="1" type="primary">NCL1_27794</name>
    <name evidence="1" type="ORF">TNCT_616941</name>
</gene>
<evidence type="ECO:0000313" key="2">
    <source>
        <dbReference type="Proteomes" id="UP000887116"/>
    </source>
</evidence>
<organism evidence="1 2">
    <name type="scientific">Trichonephila clavata</name>
    <name type="common">Joro spider</name>
    <name type="synonym">Nephila clavata</name>
    <dbReference type="NCBI Taxonomy" id="2740835"/>
    <lineage>
        <taxon>Eukaryota</taxon>
        <taxon>Metazoa</taxon>
        <taxon>Ecdysozoa</taxon>
        <taxon>Arthropoda</taxon>
        <taxon>Chelicerata</taxon>
        <taxon>Arachnida</taxon>
        <taxon>Araneae</taxon>
        <taxon>Araneomorphae</taxon>
        <taxon>Entelegynae</taxon>
        <taxon>Araneoidea</taxon>
        <taxon>Nephilidae</taxon>
        <taxon>Trichonephila</taxon>
    </lineage>
</organism>
<evidence type="ECO:0000313" key="1">
    <source>
        <dbReference type="EMBL" id="GFQ70426.1"/>
    </source>
</evidence>
<name>A0A8X6KE89_TRICU</name>
<dbReference type="AlphaFoldDB" id="A0A8X6KE89"/>
<keyword evidence="2" id="KW-1185">Reference proteome</keyword>
<protein>
    <submittedName>
        <fullName evidence="1">Uncharacterized protein</fullName>
    </submittedName>
</protein>
<reference evidence="1" key="1">
    <citation type="submission" date="2020-07" db="EMBL/GenBank/DDBJ databases">
        <title>Multicomponent nature underlies the extraordinary mechanical properties of spider dragline silk.</title>
        <authorList>
            <person name="Kono N."/>
            <person name="Nakamura H."/>
            <person name="Mori M."/>
            <person name="Yoshida Y."/>
            <person name="Ohtoshi R."/>
            <person name="Malay A.D."/>
            <person name="Moran D.A.P."/>
            <person name="Tomita M."/>
            <person name="Numata K."/>
            <person name="Arakawa K."/>
        </authorList>
    </citation>
    <scope>NUCLEOTIDE SEQUENCE</scope>
</reference>
<comment type="caution">
    <text evidence="1">The sequence shown here is derived from an EMBL/GenBank/DDBJ whole genome shotgun (WGS) entry which is preliminary data.</text>
</comment>
<dbReference type="Proteomes" id="UP000887116">
    <property type="component" value="Unassembled WGS sequence"/>
</dbReference>